<keyword evidence="1 2" id="KW-0224">Dipeptidase</keyword>
<keyword evidence="1 2" id="KW-0378">Hydrolase</keyword>
<reference evidence="2 3" key="1">
    <citation type="submission" date="2021-11" db="EMBL/GenBank/DDBJ databases">
        <authorList>
            <person name="Liang Q."/>
            <person name="Mou H."/>
            <person name="Liu Z."/>
        </authorList>
    </citation>
    <scope>NUCLEOTIDE SEQUENCE [LARGE SCALE GENOMIC DNA]</scope>
    <source>
        <strain evidence="2 3">CHU3</strain>
    </source>
</reference>
<organism evidence="2 3">
    <name type="scientific">Roseateles oligotrophus</name>
    <dbReference type="NCBI Taxonomy" id="1769250"/>
    <lineage>
        <taxon>Bacteria</taxon>
        <taxon>Pseudomonadati</taxon>
        <taxon>Pseudomonadota</taxon>
        <taxon>Betaproteobacteria</taxon>
        <taxon>Burkholderiales</taxon>
        <taxon>Sphaerotilaceae</taxon>
        <taxon>Roseateles</taxon>
    </lineage>
</organism>
<evidence type="ECO:0000313" key="2">
    <source>
        <dbReference type="EMBL" id="MCV2370783.1"/>
    </source>
</evidence>
<dbReference type="EMBL" id="JAJIRN010000010">
    <property type="protein sequence ID" value="MCV2370783.1"/>
    <property type="molecule type" value="Genomic_DNA"/>
</dbReference>
<comment type="similarity">
    <text evidence="1">Belongs to the peptidase C69 family.</text>
</comment>
<proteinExistence type="inferred from homology"/>
<keyword evidence="1" id="KW-0645">Protease</keyword>
<accession>A0ABT2YL59</accession>
<dbReference type="EC" id="3.4.-.-" evidence="1"/>
<evidence type="ECO:0000256" key="1">
    <source>
        <dbReference type="RuleBase" id="RU364089"/>
    </source>
</evidence>
<dbReference type="Pfam" id="PF03577">
    <property type="entry name" value="Peptidase_C69"/>
    <property type="match status" value="1"/>
</dbReference>
<dbReference type="Proteomes" id="UP001209701">
    <property type="component" value="Unassembled WGS sequence"/>
</dbReference>
<evidence type="ECO:0000313" key="3">
    <source>
        <dbReference type="Proteomes" id="UP001209701"/>
    </source>
</evidence>
<name>A0ABT2YL59_9BURK</name>
<keyword evidence="3" id="KW-1185">Reference proteome</keyword>
<sequence length="524" mass="58935">MCTVIAIGPRASVDGSTLISHSDSGQDSRVRKIAAQDHPPGAMAPVHWGLQNIVKPELDYYGEVIGEIEQVPHTFAYFHSAYSHLNEHQLAIAESTTSQRPELKCERGQGEQIMTVEQAMVFALQRCRRAREAVLLVGNLMERHGFLSSCGDGSELLCIADPDEVWVLEIVGVGPGWRADSGLPGAIWAARRMEADHALVVANWSILRELDLADSERFLACAHVQSYAAERGWYRPEAGRPFDWQQAYIPLPHEWASARLWLFYADVAPNLRPWPARRLEGDRYATLDAYHQVVEPLDIYPFSVAPERKLGLGDVMAFHRSTFEGTIYDITEQPQWQVVDASGHVAKSPLATPFPNPDMRRLLRLTHRRPVARHFGHLSSICQLRRGLPDDIAAVYWLALDNPHVSSWIPMHVGIDALHPCFSDYDPEQFSAASARWCIDFVDNLMQLAYQKALPLLLERRTNFEAELMAGWQALDLRLQAEHSAAERRATATAFAQASMASVPVFYTALRDLLITQLTHKRQV</sequence>
<comment type="catalytic activity">
    <reaction evidence="1">
        <text>an L-aminoacyl-L-amino acid + H2O = 2 an L-alpha-amino acid</text>
        <dbReference type="Rhea" id="RHEA:48940"/>
        <dbReference type="ChEBI" id="CHEBI:15377"/>
        <dbReference type="ChEBI" id="CHEBI:59869"/>
        <dbReference type="ChEBI" id="CHEBI:77460"/>
    </reaction>
</comment>
<dbReference type="PANTHER" id="PTHR12994:SF17">
    <property type="entry name" value="LD30995P"/>
    <property type="match status" value="1"/>
</dbReference>
<comment type="caution">
    <text evidence="2">The sequence shown here is derived from an EMBL/GenBank/DDBJ whole genome shotgun (WGS) entry which is preliminary data.</text>
</comment>
<dbReference type="PANTHER" id="PTHR12994">
    <property type="entry name" value="SECERNIN"/>
    <property type="match status" value="1"/>
</dbReference>
<dbReference type="RefSeq" id="WP_263573371.1">
    <property type="nucleotide sequence ID" value="NZ_JAJIRN010000010.1"/>
</dbReference>
<dbReference type="GO" id="GO:0016805">
    <property type="term" value="F:dipeptidase activity"/>
    <property type="evidence" value="ECO:0007669"/>
    <property type="project" value="UniProtKB-KW"/>
</dbReference>
<dbReference type="InterPro" id="IPR005322">
    <property type="entry name" value="Peptidase_C69"/>
</dbReference>
<gene>
    <name evidence="2" type="ORF">LNV07_22075</name>
</gene>
<protein>
    <recommendedName>
        <fullName evidence="1">Dipeptidase</fullName>
        <ecNumber evidence="1">3.4.-.-</ecNumber>
    </recommendedName>
</protein>